<dbReference type="SUPFAM" id="SSF52047">
    <property type="entry name" value="RNI-like"/>
    <property type="match status" value="1"/>
</dbReference>
<evidence type="ECO:0000313" key="2">
    <source>
        <dbReference type="Proteomes" id="UP000789570"/>
    </source>
</evidence>
<dbReference type="EMBL" id="CAJVPQ010001858">
    <property type="protein sequence ID" value="CAG8572877.1"/>
    <property type="molecule type" value="Genomic_DNA"/>
</dbReference>
<protein>
    <submittedName>
        <fullName evidence="1">6496_t:CDS:1</fullName>
    </submittedName>
</protein>
<sequence>MEFNKSWRGCTGKCQFLGMMNSPSLPLESMMQILKHLENDIPSLHSCVLVNRHWCITSVPRLWFEPFTSKLSENSILSLLQTYFRCLKYDQDKISLSNILPQRLVTTNRPLFNYASFLKSLNTRLLGIYVSLWISSATTSKDKENMTKMMLRALYKLFIESGAKLDSLTLDVSAGSMDIAVEISLIKQNLNFISNIRKLVCIFSNFSSSEVLFNLSELWNELPNICKRIRILDVDANDMHWTVGQTLVNLIESQNELSNVIFRSFGSKVTSAVAMLAKKSDTLTSLEFECIDFSKVSLEGLEHCTKLETIRFRGGKDCDLETFRPLIKAKCKIRTLELIDISDYESVLPLLERVGWSLEHLIINPIKNSLVEALPKYCPYITYLNISIVSLFISHLMLLVSGCQLEYLVIKSNSVEDTDIILNEMGKVVPPSLHYLELSMPLTSNQLDTFLMDCQAPLKKLVVNSYPRLFLTEGHIDSIKRFAIRKGTLKYVNLGTSGLHMDFDSLPINEDSCLKFLSLDDIVVKY</sequence>
<dbReference type="Proteomes" id="UP000789570">
    <property type="component" value="Unassembled WGS sequence"/>
</dbReference>
<gene>
    <name evidence="1" type="ORF">FCALED_LOCUS7185</name>
</gene>
<dbReference type="InterPro" id="IPR032675">
    <property type="entry name" value="LRR_dom_sf"/>
</dbReference>
<comment type="caution">
    <text evidence="1">The sequence shown here is derived from an EMBL/GenBank/DDBJ whole genome shotgun (WGS) entry which is preliminary data.</text>
</comment>
<keyword evidence="2" id="KW-1185">Reference proteome</keyword>
<evidence type="ECO:0000313" key="1">
    <source>
        <dbReference type="EMBL" id="CAG8572877.1"/>
    </source>
</evidence>
<reference evidence="1" key="1">
    <citation type="submission" date="2021-06" db="EMBL/GenBank/DDBJ databases">
        <authorList>
            <person name="Kallberg Y."/>
            <person name="Tangrot J."/>
            <person name="Rosling A."/>
        </authorList>
    </citation>
    <scope>NUCLEOTIDE SEQUENCE</scope>
    <source>
        <strain evidence="1">UK204</strain>
    </source>
</reference>
<organism evidence="1 2">
    <name type="scientific">Funneliformis caledonium</name>
    <dbReference type="NCBI Taxonomy" id="1117310"/>
    <lineage>
        <taxon>Eukaryota</taxon>
        <taxon>Fungi</taxon>
        <taxon>Fungi incertae sedis</taxon>
        <taxon>Mucoromycota</taxon>
        <taxon>Glomeromycotina</taxon>
        <taxon>Glomeromycetes</taxon>
        <taxon>Glomerales</taxon>
        <taxon>Glomeraceae</taxon>
        <taxon>Funneliformis</taxon>
    </lineage>
</organism>
<proteinExistence type="predicted"/>
<accession>A0A9N9BNU2</accession>
<dbReference type="OrthoDB" id="2319264at2759"/>
<dbReference type="Gene3D" id="3.80.10.10">
    <property type="entry name" value="Ribonuclease Inhibitor"/>
    <property type="match status" value="1"/>
</dbReference>
<dbReference type="AlphaFoldDB" id="A0A9N9BNU2"/>
<name>A0A9N9BNU2_9GLOM</name>